<proteinExistence type="predicted"/>
<dbReference type="AlphaFoldDB" id="A0A182NW10"/>
<organism evidence="1 2">
    <name type="scientific">Anopheles dirus</name>
    <dbReference type="NCBI Taxonomy" id="7168"/>
    <lineage>
        <taxon>Eukaryota</taxon>
        <taxon>Metazoa</taxon>
        <taxon>Ecdysozoa</taxon>
        <taxon>Arthropoda</taxon>
        <taxon>Hexapoda</taxon>
        <taxon>Insecta</taxon>
        <taxon>Pterygota</taxon>
        <taxon>Neoptera</taxon>
        <taxon>Endopterygota</taxon>
        <taxon>Diptera</taxon>
        <taxon>Nematocera</taxon>
        <taxon>Culicoidea</taxon>
        <taxon>Culicidae</taxon>
        <taxon>Anophelinae</taxon>
        <taxon>Anopheles</taxon>
    </lineage>
</organism>
<reference evidence="2" key="1">
    <citation type="submission" date="2013-03" db="EMBL/GenBank/DDBJ databases">
        <title>The Genome Sequence of Anopheles dirus WRAIR2.</title>
        <authorList>
            <consortium name="The Broad Institute Genomics Platform"/>
            <person name="Neafsey D.E."/>
            <person name="Walton C."/>
            <person name="Walker B."/>
            <person name="Young S.K."/>
            <person name="Zeng Q."/>
            <person name="Gargeya S."/>
            <person name="Fitzgerald M."/>
            <person name="Haas B."/>
            <person name="Abouelleil A."/>
            <person name="Allen A.W."/>
            <person name="Alvarado L."/>
            <person name="Arachchi H.M."/>
            <person name="Berlin A.M."/>
            <person name="Chapman S.B."/>
            <person name="Gainer-Dewar J."/>
            <person name="Goldberg J."/>
            <person name="Griggs A."/>
            <person name="Gujja S."/>
            <person name="Hansen M."/>
            <person name="Howarth C."/>
            <person name="Imamovic A."/>
            <person name="Ireland A."/>
            <person name="Larimer J."/>
            <person name="McCowan C."/>
            <person name="Murphy C."/>
            <person name="Pearson M."/>
            <person name="Poon T.W."/>
            <person name="Priest M."/>
            <person name="Roberts A."/>
            <person name="Saif S."/>
            <person name="Shea T."/>
            <person name="Sisk P."/>
            <person name="Sykes S."/>
            <person name="Wortman J."/>
            <person name="Nusbaum C."/>
            <person name="Birren B."/>
        </authorList>
    </citation>
    <scope>NUCLEOTIDE SEQUENCE [LARGE SCALE GENOMIC DNA]</scope>
    <source>
        <strain evidence="2">WRAIR2</strain>
    </source>
</reference>
<evidence type="ECO:0000313" key="2">
    <source>
        <dbReference type="Proteomes" id="UP000075884"/>
    </source>
</evidence>
<dbReference type="EnsemblMetazoa" id="ADIR014097-RA">
    <property type="protein sequence ID" value="ADIR014097-PA"/>
    <property type="gene ID" value="ADIR014097"/>
</dbReference>
<sequence>MQDGSAFPDPVVPPRVRCGLVRCLSVVAAVDVGRS</sequence>
<keyword evidence="2" id="KW-1185">Reference proteome</keyword>
<reference evidence="1" key="2">
    <citation type="submission" date="2020-05" db="UniProtKB">
        <authorList>
            <consortium name="EnsemblMetazoa"/>
        </authorList>
    </citation>
    <scope>IDENTIFICATION</scope>
    <source>
        <strain evidence="1">WRAIR2</strain>
    </source>
</reference>
<name>A0A182NW10_9DIPT</name>
<dbReference type="Proteomes" id="UP000075884">
    <property type="component" value="Unassembled WGS sequence"/>
</dbReference>
<dbReference type="VEuPathDB" id="VectorBase:ADIR014097"/>
<evidence type="ECO:0000313" key="1">
    <source>
        <dbReference type="EnsemblMetazoa" id="ADIR014097-PA"/>
    </source>
</evidence>
<accession>A0A182NW10</accession>
<protein>
    <submittedName>
        <fullName evidence="1">Uncharacterized protein</fullName>
    </submittedName>
</protein>